<accession>A0A392RB40</accession>
<dbReference type="EMBL" id="LXQA010198604">
    <property type="protein sequence ID" value="MCI32775.1"/>
    <property type="molecule type" value="Genomic_DNA"/>
</dbReference>
<protein>
    <submittedName>
        <fullName evidence="1">Uncharacterized protein</fullName>
    </submittedName>
</protein>
<reference evidence="1 2" key="1">
    <citation type="journal article" date="2018" name="Front. Plant Sci.">
        <title>Red Clover (Trifolium pratense) and Zigzag Clover (T. medium) - A Picture of Genomic Similarities and Differences.</title>
        <authorList>
            <person name="Dluhosova J."/>
            <person name="Istvanek J."/>
            <person name="Nedelnik J."/>
            <person name="Repkova J."/>
        </authorList>
    </citation>
    <scope>NUCLEOTIDE SEQUENCE [LARGE SCALE GENOMIC DNA]</scope>
    <source>
        <strain evidence="2">cv. 10/8</strain>
        <tissue evidence="1">Leaf</tissue>
    </source>
</reference>
<dbReference type="AlphaFoldDB" id="A0A392RB40"/>
<name>A0A392RB40_9FABA</name>
<dbReference type="Proteomes" id="UP000265520">
    <property type="component" value="Unassembled WGS sequence"/>
</dbReference>
<comment type="caution">
    <text evidence="1">The sequence shown here is derived from an EMBL/GenBank/DDBJ whole genome shotgun (WGS) entry which is preliminary data.</text>
</comment>
<keyword evidence="2" id="KW-1185">Reference proteome</keyword>
<feature type="non-terminal residue" evidence="1">
    <location>
        <position position="1"/>
    </location>
</feature>
<evidence type="ECO:0000313" key="1">
    <source>
        <dbReference type="EMBL" id="MCI32775.1"/>
    </source>
</evidence>
<organism evidence="1 2">
    <name type="scientific">Trifolium medium</name>
    <dbReference type="NCBI Taxonomy" id="97028"/>
    <lineage>
        <taxon>Eukaryota</taxon>
        <taxon>Viridiplantae</taxon>
        <taxon>Streptophyta</taxon>
        <taxon>Embryophyta</taxon>
        <taxon>Tracheophyta</taxon>
        <taxon>Spermatophyta</taxon>
        <taxon>Magnoliopsida</taxon>
        <taxon>eudicotyledons</taxon>
        <taxon>Gunneridae</taxon>
        <taxon>Pentapetalae</taxon>
        <taxon>rosids</taxon>
        <taxon>fabids</taxon>
        <taxon>Fabales</taxon>
        <taxon>Fabaceae</taxon>
        <taxon>Papilionoideae</taxon>
        <taxon>50 kb inversion clade</taxon>
        <taxon>NPAAA clade</taxon>
        <taxon>Hologalegina</taxon>
        <taxon>IRL clade</taxon>
        <taxon>Trifolieae</taxon>
        <taxon>Trifolium</taxon>
    </lineage>
</organism>
<evidence type="ECO:0000313" key="2">
    <source>
        <dbReference type="Proteomes" id="UP000265520"/>
    </source>
</evidence>
<proteinExistence type="predicted"/>
<sequence length="43" mass="4467">NCMLSLSMARRAGACGARRRALQVWLWPLVVARGAGLAAQGAG</sequence>